<sequence>MTSFRKMSGTCKTQDVWYWRSRIHALIIPDMSVRNNGKVIVDRSSERAGKGDSGVVANKAVDEERVATLGHEGDSFWKNFTYH</sequence>
<keyword evidence="2" id="KW-1185">Reference proteome</keyword>
<gene>
    <name evidence="1" type="primary">GLEAN_02707</name>
    <name evidence="1" type="ORF">TcasGA2_TC002707</name>
</gene>
<reference evidence="1 2" key="1">
    <citation type="journal article" date="2008" name="Nature">
        <title>The genome of the model beetle and pest Tribolium castaneum.</title>
        <authorList>
            <consortium name="Tribolium Genome Sequencing Consortium"/>
            <person name="Richards S."/>
            <person name="Gibbs R.A."/>
            <person name="Weinstock G.M."/>
            <person name="Brown S.J."/>
            <person name="Denell R."/>
            <person name="Beeman R.W."/>
            <person name="Gibbs R."/>
            <person name="Beeman R.W."/>
            <person name="Brown S.J."/>
            <person name="Bucher G."/>
            <person name="Friedrich M."/>
            <person name="Grimmelikhuijzen C.J."/>
            <person name="Klingler M."/>
            <person name="Lorenzen M."/>
            <person name="Richards S."/>
            <person name="Roth S."/>
            <person name="Schroder R."/>
            <person name="Tautz D."/>
            <person name="Zdobnov E.M."/>
            <person name="Muzny D."/>
            <person name="Gibbs R.A."/>
            <person name="Weinstock G.M."/>
            <person name="Attaway T."/>
            <person name="Bell S."/>
            <person name="Buhay C.J."/>
            <person name="Chandrabose M.N."/>
            <person name="Chavez D."/>
            <person name="Clerk-Blankenburg K.P."/>
            <person name="Cree A."/>
            <person name="Dao M."/>
            <person name="Davis C."/>
            <person name="Chacko J."/>
            <person name="Dinh H."/>
            <person name="Dugan-Rocha S."/>
            <person name="Fowler G."/>
            <person name="Garner T.T."/>
            <person name="Garnes J."/>
            <person name="Gnirke A."/>
            <person name="Hawes A."/>
            <person name="Hernandez J."/>
            <person name="Hines S."/>
            <person name="Holder M."/>
            <person name="Hume J."/>
            <person name="Jhangiani S.N."/>
            <person name="Joshi V."/>
            <person name="Khan Z.M."/>
            <person name="Jackson L."/>
            <person name="Kovar C."/>
            <person name="Kowis A."/>
            <person name="Lee S."/>
            <person name="Lewis L.R."/>
            <person name="Margolis J."/>
            <person name="Morgan M."/>
            <person name="Nazareth L.V."/>
            <person name="Nguyen N."/>
            <person name="Okwuonu G."/>
            <person name="Parker D."/>
            <person name="Richards S."/>
            <person name="Ruiz S.J."/>
            <person name="Santibanez J."/>
            <person name="Savard J."/>
            <person name="Scherer S.E."/>
            <person name="Schneider B."/>
            <person name="Sodergren E."/>
            <person name="Tautz D."/>
            <person name="Vattahil S."/>
            <person name="Villasana D."/>
            <person name="White C.S."/>
            <person name="Wright R."/>
            <person name="Park Y."/>
            <person name="Beeman R.W."/>
            <person name="Lord J."/>
            <person name="Oppert B."/>
            <person name="Lorenzen M."/>
            <person name="Brown S."/>
            <person name="Wang L."/>
            <person name="Savard J."/>
            <person name="Tautz D."/>
            <person name="Richards S."/>
            <person name="Weinstock G."/>
            <person name="Gibbs R.A."/>
            <person name="Liu Y."/>
            <person name="Worley K."/>
            <person name="Weinstock G."/>
            <person name="Elsik C.G."/>
            <person name="Reese J.T."/>
            <person name="Elhaik E."/>
            <person name="Landan G."/>
            <person name="Graur D."/>
            <person name="Arensburger P."/>
            <person name="Atkinson P."/>
            <person name="Beeman R.W."/>
            <person name="Beidler J."/>
            <person name="Brown S.J."/>
            <person name="Demuth J.P."/>
            <person name="Drury D.W."/>
            <person name="Du Y.Z."/>
            <person name="Fujiwara H."/>
            <person name="Lorenzen M."/>
            <person name="Maselli V."/>
            <person name="Osanai M."/>
            <person name="Park Y."/>
            <person name="Robertson H.M."/>
            <person name="Tu Z."/>
            <person name="Wang J.J."/>
            <person name="Wang S."/>
            <person name="Richards S."/>
            <person name="Song H."/>
            <person name="Zhang L."/>
            <person name="Sodergren E."/>
            <person name="Werner D."/>
            <person name="Stanke M."/>
            <person name="Morgenstern B."/>
            <person name="Solovyev V."/>
            <person name="Kosarev P."/>
            <person name="Brown G."/>
            <person name="Chen H.C."/>
            <person name="Ermolaeva O."/>
            <person name="Hlavina W."/>
            <person name="Kapustin Y."/>
            <person name="Kiryutin B."/>
            <person name="Kitts P."/>
            <person name="Maglott D."/>
            <person name="Pruitt K."/>
            <person name="Sapojnikov V."/>
            <person name="Souvorov A."/>
            <person name="Mackey A.J."/>
            <person name="Waterhouse R.M."/>
            <person name="Wyder S."/>
            <person name="Zdobnov E.M."/>
            <person name="Zdobnov E.M."/>
            <person name="Wyder S."/>
            <person name="Kriventseva E.V."/>
            <person name="Kadowaki T."/>
            <person name="Bork P."/>
            <person name="Aranda M."/>
            <person name="Bao R."/>
            <person name="Beermann A."/>
            <person name="Berns N."/>
            <person name="Bolognesi R."/>
            <person name="Bonneton F."/>
            <person name="Bopp D."/>
            <person name="Brown S.J."/>
            <person name="Bucher G."/>
            <person name="Butts T."/>
            <person name="Chaumot A."/>
            <person name="Denell R.E."/>
            <person name="Ferrier D.E."/>
            <person name="Friedrich M."/>
            <person name="Gordon C.M."/>
            <person name="Jindra M."/>
            <person name="Klingler M."/>
            <person name="Lan Q."/>
            <person name="Lattorff H.M."/>
            <person name="Laudet V."/>
            <person name="von Levetsow C."/>
            <person name="Liu Z."/>
            <person name="Lutz R."/>
            <person name="Lynch J.A."/>
            <person name="da Fonseca R.N."/>
            <person name="Posnien N."/>
            <person name="Reuter R."/>
            <person name="Roth S."/>
            <person name="Savard J."/>
            <person name="Schinko J.B."/>
            <person name="Schmitt C."/>
            <person name="Schoppmeier M."/>
            <person name="Schroder R."/>
            <person name="Shippy T.D."/>
            <person name="Simonnet F."/>
            <person name="Marques-Souza H."/>
            <person name="Tautz D."/>
            <person name="Tomoyasu Y."/>
            <person name="Trauner J."/>
            <person name="Van der Zee M."/>
            <person name="Vervoort M."/>
            <person name="Wittkopp N."/>
            <person name="Wimmer E.A."/>
            <person name="Yang X."/>
            <person name="Jones A.K."/>
            <person name="Sattelle D.B."/>
            <person name="Ebert P.R."/>
            <person name="Nelson D."/>
            <person name="Scott J.G."/>
            <person name="Beeman R.W."/>
            <person name="Muthukrishnan S."/>
            <person name="Kramer K.J."/>
            <person name="Arakane Y."/>
            <person name="Beeman R.W."/>
            <person name="Zhu Q."/>
            <person name="Hogenkamp D."/>
            <person name="Dixit R."/>
            <person name="Oppert B."/>
            <person name="Jiang H."/>
            <person name="Zou Z."/>
            <person name="Marshall J."/>
            <person name="Elpidina E."/>
            <person name="Vinokurov K."/>
            <person name="Oppert C."/>
            <person name="Zou Z."/>
            <person name="Evans J."/>
            <person name="Lu Z."/>
            <person name="Zhao P."/>
            <person name="Sumathipala N."/>
            <person name="Altincicek B."/>
            <person name="Vilcinskas A."/>
            <person name="Williams M."/>
            <person name="Hultmark D."/>
            <person name="Hetru C."/>
            <person name="Jiang H."/>
            <person name="Grimmelikhuijzen C.J."/>
            <person name="Hauser F."/>
            <person name="Cazzamali G."/>
            <person name="Williamson M."/>
            <person name="Park Y."/>
            <person name="Li B."/>
            <person name="Tanaka Y."/>
            <person name="Predel R."/>
            <person name="Neupert S."/>
            <person name="Schachtner J."/>
            <person name="Verleyen P."/>
            <person name="Raible F."/>
            <person name="Bork P."/>
            <person name="Friedrich M."/>
            <person name="Walden K.K."/>
            <person name="Robertson H.M."/>
            <person name="Angeli S."/>
            <person name="Foret S."/>
            <person name="Bucher G."/>
            <person name="Schuetz S."/>
            <person name="Maleszka R."/>
            <person name="Wimmer E.A."/>
            <person name="Beeman R.W."/>
            <person name="Lorenzen M."/>
            <person name="Tomoyasu Y."/>
            <person name="Miller S.C."/>
            <person name="Grossmann D."/>
            <person name="Bucher G."/>
        </authorList>
    </citation>
    <scope>NUCLEOTIDE SEQUENCE [LARGE SCALE GENOMIC DNA]</scope>
    <source>
        <strain evidence="1 2">Georgia GA2</strain>
    </source>
</reference>
<reference evidence="1 2" key="2">
    <citation type="journal article" date="2010" name="Nucleic Acids Res.">
        <title>BeetleBase in 2010: revisions to provide comprehensive genomic information for Tribolium castaneum.</title>
        <authorList>
            <person name="Kim H.S."/>
            <person name="Murphy T."/>
            <person name="Xia J."/>
            <person name="Caragea D."/>
            <person name="Park Y."/>
            <person name="Beeman R.W."/>
            <person name="Lorenzen M.D."/>
            <person name="Butcher S."/>
            <person name="Manak J.R."/>
            <person name="Brown S.J."/>
        </authorList>
    </citation>
    <scope>GENOME REANNOTATION</scope>
    <source>
        <strain evidence="1 2">Georgia GA2</strain>
    </source>
</reference>
<evidence type="ECO:0000313" key="1">
    <source>
        <dbReference type="EMBL" id="EEZ99916.1"/>
    </source>
</evidence>
<dbReference type="EMBL" id="KQ971323">
    <property type="protein sequence ID" value="EEZ99916.1"/>
    <property type="molecule type" value="Genomic_DNA"/>
</dbReference>
<organism evidence="1 2">
    <name type="scientific">Tribolium castaneum</name>
    <name type="common">Red flour beetle</name>
    <dbReference type="NCBI Taxonomy" id="7070"/>
    <lineage>
        <taxon>Eukaryota</taxon>
        <taxon>Metazoa</taxon>
        <taxon>Ecdysozoa</taxon>
        <taxon>Arthropoda</taxon>
        <taxon>Hexapoda</taxon>
        <taxon>Insecta</taxon>
        <taxon>Pterygota</taxon>
        <taxon>Neoptera</taxon>
        <taxon>Endopterygota</taxon>
        <taxon>Coleoptera</taxon>
        <taxon>Polyphaga</taxon>
        <taxon>Cucujiformia</taxon>
        <taxon>Tenebrionidae</taxon>
        <taxon>Tenebrionidae incertae sedis</taxon>
        <taxon>Tribolium</taxon>
    </lineage>
</organism>
<evidence type="ECO:0000313" key="2">
    <source>
        <dbReference type="Proteomes" id="UP000007266"/>
    </source>
</evidence>
<dbReference type="HOGENOM" id="CLU_2545563_0_0_1"/>
<accession>D6WDV0</accession>
<dbReference type="AlphaFoldDB" id="D6WDV0"/>
<name>D6WDV0_TRICA</name>
<proteinExistence type="predicted"/>
<dbReference type="Proteomes" id="UP000007266">
    <property type="component" value="Linkage group 3"/>
</dbReference>
<protein>
    <submittedName>
        <fullName evidence="1">Uncharacterized protein</fullName>
    </submittedName>
</protein>